<sequence>MSTYLFLPDVLRRIEQALDQKRPLSLVRIGDGENIVLAQKSIWPIKKVMREPWAHKSRRGQKGVTLPNLKARDQIVRSIRAATIVGILPTNDTTIKAPAYLKRRLTNQLFKHYGLHPAFTCHACANRMMPQNPKFYQLLKGRRILILNKNPRHIKSLLERPPHHLKVTRTIRFSDYGQINQTLKQVTAMRHSFDIALISCGINAVILAPQIAQLTGKVALDFGKAPRFLRTKAMSKPKL</sequence>
<dbReference type="InterPro" id="IPR049785">
    <property type="entry name" value="GT-D-like_firm"/>
</dbReference>
<proteinExistence type="predicted"/>
<dbReference type="EMBL" id="JBHSMJ010000009">
    <property type="protein sequence ID" value="MFC5447843.1"/>
    <property type="molecule type" value="Genomic_DNA"/>
</dbReference>
<evidence type="ECO:0000259" key="1">
    <source>
        <dbReference type="Pfam" id="PF22882"/>
    </source>
</evidence>
<gene>
    <name evidence="2" type="ORF">ACFPOG_06205</name>
</gene>
<dbReference type="Pfam" id="PF22882">
    <property type="entry name" value="GT-D-like"/>
    <property type="match status" value="1"/>
</dbReference>
<keyword evidence="3" id="KW-1185">Reference proteome</keyword>
<evidence type="ECO:0000313" key="2">
    <source>
        <dbReference type="EMBL" id="MFC5447843.1"/>
    </source>
</evidence>
<dbReference type="Proteomes" id="UP001596044">
    <property type="component" value="Unassembled WGS sequence"/>
</dbReference>
<feature type="domain" description="GT-D fold-like" evidence="1">
    <location>
        <begin position="9"/>
        <end position="227"/>
    </location>
</feature>
<reference evidence="3" key="1">
    <citation type="journal article" date="2019" name="Int. J. Syst. Evol. Microbiol.">
        <title>The Global Catalogue of Microorganisms (GCM) 10K type strain sequencing project: providing services to taxonomists for standard genome sequencing and annotation.</title>
        <authorList>
            <consortium name="The Broad Institute Genomics Platform"/>
            <consortium name="The Broad Institute Genome Sequencing Center for Infectious Disease"/>
            <person name="Wu L."/>
            <person name="Ma J."/>
        </authorList>
    </citation>
    <scope>NUCLEOTIDE SEQUENCE [LARGE SCALE GENOMIC DNA]</scope>
    <source>
        <strain evidence="3">KACC 11904</strain>
    </source>
</reference>
<organism evidence="2 3">
    <name type="scientific">Paenibacillus aestuarii</name>
    <dbReference type="NCBI Taxonomy" id="516965"/>
    <lineage>
        <taxon>Bacteria</taxon>
        <taxon>Bacillati</taxon>
        <taxon>Bacillota</taxon>
        <taxon>Bacilli</taxon>
        <taxon>Bacillales</taxon>
        <taxon>Paenibacillaceae</taxon>
        <taxon>Paenibacillus</taxon>
    </lineage>
</organism>
<dbReference type="RefSeq" id="WP_270885921.1">
    <property type="nucleotide sequence ID" value="NZ_JAQFVF010000092.1"/>
</dbReference>
<accession>A0ABW0K331</accession>
<dbReference type="InterPro" id="IPR055171">
    <property type="entry name" value="GT-D-like"/>
</dbReference>
<evidence type="ECO:0000313" key="3">
    <source>
        <dbReference type="Proteomes" id="UP001596044"/>
    </source>
</evidence>
<name>A0ABW0K331_9BACL</name>
<dbReference type="NCBIfam" id="NF040628">
    <property type="entry name" value="GT-D_rel"/>
    <property type="match status" value="1"/>
</dbReference>
<protein>
    <submittedName>
        <fullName evidence="2">GT-D fold domain-containing glycosyltransferase</fullName>
    </submittedName>
</protein>
<comment type="caution">
    <text evidence="2">The sequence shown here is derived from an EMBL/GenBank/DDBJ whole genome shotgun (WGS) entry which is preliminary data.</text>
</comment>